<dbReference type="EMBL" id="ML119152">
    <property type="protein sequence ID" value="RPB09490.1"/>
    <property type="molecule type" value="Genomic_DNA"/>
</dbReference>
<organism evidence="2 3">
    <name type="scientific">Morchella conica CCBAS932</name>
    <dbReference type="NCBI Taxonomy" id="1392247"/>
    <lineage>
        <taxon>Eukaryota</taxon>
        <taxon>Fungi</taxon>
        <taxon>Dikarya</taxon>
        <taxon>Ascomycota</taxon>
        <taxon>Pezizomycotina</taxon>
        <taxon>Pezizomycetes</taxon>
        <taxon>Pezizales</taxon>
        <taxon>Morchellaceae</taxon>
        <taxon>Morchella</taxon>
    </lineage>
</organism>
<feature type="transmembrane region" description="Helical" evidence="1">
    <location>
        <begin position="144"/>
        <end position="171"/>
    </location>
</feature>
<proteinExistence type="predicted"/>
<feature type="transmembrane region" description="Helical" evidence="1">
    <location>
        <begin position="115"/>
        <end position="138"/>
    </location>
</feature>
<dbReference type="GO" id="GO:0032185">
    <property type="term" value="P:septin cytoskeleton organization"/>
    <property type="evidence" value="ECO:0007669"/>
    <property type="project" value="TreeGrafter"/>
</dbReference>
<dbReference type="FunCoup" id="A0A3N4KG70">
    <property type="interactions" value="61"/>
</dbReference>
<accession>A0A3N4KG70</accession>
<evidence type="ECO:0000313" key="2">
    <source>
        <dbReference type="EMBL" id="RPB09490.1"/>
    </source>
</evidence>
<keyword evidence="3" id="KW-1185">Reference proteome</keyword>
<dbReference type="Pfam" id="PF06687">
    <property type="entry name" value="SUR7"/>
    <property type="match status" value="1"/>
</dbReference>
<feature type="transmembrane region" description="Helical" evidence="1">
    <location>
        <begin position="12"/>
        <end position="33"/>
    </location>
</feature>
<gene>
    <name evidence="2" type="ORF">P167DRAFT_608038</name>
</gene>
<protein>
    <submittedName>
        <fullName evidence="2">SUR7-domain-containing protein</fullName>
    </submittedName>
</protein>
<dbReference type="GO" id="GO:0005938">
    <property type="term" value="C:cell cortex"/>
    <property type="evidence" value="ECO:0007669"/>
    <property type="project" value="TreeGrafter"/>
</dbReference>
<dbReference type="PANTHER" id="PTHR36414">
    <property type="entry name" value="PROTEIN SUR7"/>
    <property type="match status" value="1"/>
</dbReference>
<reference evidence="2 3" key="1">
    <citation type="journal article" date="2018" name="Nat. Ecol. Evol.">
        <title>Pezizomycetes genomes reveal the molecular basis of ectomycorrhizal truffle lifestyle.</title>
        <authorList>
            <person name="Murat C."/>
            <person name="Payen T."/>
            <person name="Noel B."/>
            <person name="Kuo A."/>
            <person name="Morin E."/>
            <person name="Chen J."/>
            <person name="Kohler A."/>
            <person name="Krizsan K."/>
            <person name="Balestrini R."/>
            <person name="Da Silva C."/>
            <person name="Montanini B."/>
            <person name="Hainaut M."/>
            <person name="Levati E."/>
            <person name="Barry K.W."/>
            <person name="Belfiori B."/>
            <person name="Cichocki N."/>
            <person name="Clum A."/>
            <person name="Dockter R.B."/>
            <person name="Fauchery L."/>
            <person name="Guy J."/>
            <person name="Iotti M."/>
            <person name="Le Tacon F."/>
            <person name="Lindquist E.A."/>
            <person name="Lipzen A."/>
            <person name="Malagnac F."/>
            <person name="Mello A."/>
            <person name="Molinier V."/>
            <person name="Miyauchi S."/>
            <person name="Poulain J."/>
            <person name="Riccioni C."/>
            <person name="Rubini A."/>
            <person name="Sitrit Y."/>
            <person name="Splivallo R."/>
            <person name="Traeger S."/>
            <person name="Wang M."/>
            <person name="Zifcakova L."/>
            <person name="Wipf D."/>
            <person name="Zambonelli A."/>
            <person name="Paolocci F."/>
            <person name="Nowrousian M."/>
            <person name="Ottonello S."/>
            <person name="Baldrian P."/>
            <person name="Spatafora J.W."/>
            <person name="Henrissat B."/>
            <person name="Nagy L.G."/>
            <person name="Aury J.M."/>
            <person name="Wincker P."/>
            <person name="Grigoriev I.V."/>
            <person name="Bonfante P."/>
            <person name="Martin F.M."/>
        </authorList>
    </citation>
    <scope>NUCLEOTIDE SEQUENCE [LARGE SCALE GENOMIC DNA]</scope>
    <source>
        <strain evidence="2 3">CCBAS932</strain>
    </source>
</reference>
<dbReference type="GO" id="GO:0030866">
    <property type="term" value="P:cortical actin cytoskeleton organization"/>
    <property type="evidence" value="ECO:0007669"/>
    <property type="project" value="TreeGrafter"/>
</dbReference>
<dbReference type="GO" id="GO:0005886">
    <property type="term" value="C:plasma membrane"/>
    <property type="evidence" value="ECO:0007669"/>
    <property type="project" value="InterPro"/>
</dbReference>
<dbReference type="OrthoDB" id="5419460at2759"/>
<evidence type="ECO:0000256" key="1">
    <source>
        <dbReference type="SAM" id="Phobius"/>
    </source>
</evidence>
<keyword evidence="1" id="KW-1133">Transmembrane helix</keyword>
<keyword evidence="1" id="KW-0812">Transmembrane</keyword>
<dbReference type="InterPro" id="IPR009571">
    <property type="entry name" value="SUR7/Rim9-like_fungi"/>
</dbReference>
<sequence length="296" mass="33115">MSLRNRLGTGIPSIILLAGTIVLLFLLIIAGAYDRRPLNQIFWLQADTRGIPNAPDGICHWTLYNFCDERDGKNFNCRNNNAANPFLPQRNFNTRTNIPGDFLNNPDRYFYLSRFLYSFYIIDLGFALMALLAGLLALCSRIGALAAAALSCLTLFFMTFSATIMTACFVLGQRAFRRAGRKARVGVKAFAFTWTCVALLGLATLGFLLAYLASRNKNQYRDNTPRASRFAGMRHRRTDDRYTEKAGVDGYYPERSDSQRRLNPNLANQDVQLNAPALSVPAGGTGYNDGVYRNEI</sequence>
<dbReference type="GO" id="GO:0031505">
    <property type="term" value="P:fungal-type cell wall organization"/>
    <property type="evidence" value="ECO:0007669"/>
    <property type="project" value="TreeGrafter"/>
</dbReference>
<dbReference type="GO" id="GO:0045121">
    <property type="term" value="C:membrane raft"/>
    <property type="evidence" value="ECO:0007669"/>
    <property type="project" value="TreeGrafter"/>
</dbReference>
<dbReference type="PANTHER" id="PTHR36414:SF1">
    <property type="entry name" value="PROTEIN SUR7"/>
    <property type="match status" value="1"/>
</dbReference>
<dbReference type="GO" id="GO:0006897">
    <property type="term" value="P:endocytosis"/>
    <property type="evidence" value="ECO:0007669"/>
    <property type="project" value="TreeGrafter"/>
</dbReference>
<keyword evidence="1" id="KW-0472">Membrane</keyword>
<evidence type="ECO:0000313" key="3">
    <source>
        <dbReference type="Proteomes" id="UP000277580"/>
    </source>
</evidence>
<name>A0A3N4KG70_9PEZI</name>
<dbReference type="AlphaFoldDB" id="A0A3N4KG70"/>
<feature type="transmembrane region" description="Helical" evidence="1">
    <location>
        <begin position="191"/>
        <end position="213"/>
    </location>
</feature>
<dbReference type="Proteomes" id="UP000277580">
    <property type="component" value="Unassembled WGS sequence"/>
</dbReference>
<dbReference type="InParanoid" id="A0A3N4KG70"/>